<dbReference type="RefSeq" id="WP_125500119.1">
    <property type="nucleotide sequence ID" value="NZ_BMVZ01000011.1"/>
</dbReference>
<evidence type="ECO:0000259" key="6">
    <source>
        <dbReference type="PROSITE" id="PS50977"/>
    </source>
</evidence>
<proteinExistence type="predicted"/>
<dbReference type="InterPro" id="IPR050109">
    <property type="entry name" value="HTH-type_TetR-like_transc_reg"/>
</dbReference>
<feature type="DNA-binding region" description="H-T-H motif" evidence="4">
    <location>
        <begin position="59"/>
        <end position="78"/>
    </location>
</feature>
<dbReference type="PANTHER" id="PTHR30055:SF234">
    <property type="entry name" value="HTH-TYPE TRANSCRIPTIONAL REGULATOR BETI"/>
    <property type="match status" value="1"/>
</dbReference>
<evidence type="ECO:0000256" key="1">
    <source>
        <dbReference type="ARBA" id="ARBA00023015"/>
    </source>
</evidence>
<dbReference type="SUPFAM" id="SSF46689">
    <property type="entry name" value="Homeodomain-like"/>
    <property type="match status" value="1"/>
</dbReference>
<evidence type="ECO:0000256" key="4">
    <source>
        <dbReference type="PROSITE-ProRule" id="PRU00335"/>
    </source>
</evidence>
<feature type="domain" description="HTH tetR-type" evidence="6">
    <location>
        <begin position="36"/>
        <end position="96"/>
    </location>
</feature>
<evidence type="ECO:0000256" key="3">
    <source>
        <dbReference type="ARBA" id="ARBA00023163"/>
    </source>
</evidence>
<dbReference type="InterPro" id="IPR041347">
    <property type="entry name" value="MftR_C"/>
</dbReference>
<keyword evidence="2 4" id="KW-0238">DNA-binding</keyword>
<protein>
    <submittedName>
        <fullName evidence="7">TetR family transcriptional regulator</fullName>
    </submittedName>
</protein>
<keyword evidence="1" id="KW-0805">Transcription regulation</keyword>
<keyword evidence="8" id="KW-1185">Reference proteome</keyword>
<sequence length="222" mass="24601">MAARRRTADNEPTTAARSSLSPADRPALGLRERKKIQTREAIRSAAWTLIREQGYHATTIEQIADRAEVSPSTVCRYFPVKEDIVLPDTGNPAPAHRPHDRPADDTSADPLHRVLCTALDLGADDDPETARMRTRLMAQVPAVRTRMLESMTAAGRTLCGTIAERTGRRRDDLEVRVWAMSLVGGLMETALYWAEHDHGDDLADLVDRALTTLEQGLPRDIS</sequence>
<evidence type="ECO:0000256" key="5">
    <source>
        <dbReference type="SAM" id="MobiDB-lite"/>
    </source>
</evidence>
<dbReference type="EMBL" id="JAATEL010000017">
    <property type="protein sequence ID" value="NJP15976.1"/>
    <property type="molecule type" value="Genomic_DNA"/>
</dbReference>
<name>A0ABX0YY24_STRTL</name>
<gene>
    <name evidence="7" type="ORF">HCJ95_17200</name>
</gene>
<keyword evidence="3" id="KW-0804">Transcription</keyword>
<dbReference type="Gene3D" id="1.10.357.10">
    <property type="entry name" value="Tetracycline Repressor, domain 2"/>
    <property type="match status" value="1"/>
</dbReference>
<dbReference type="PROSITE" id="PS50977">
    <property type="entry name" value="HTH_TETR_2"/>
    <property type="match status" value="1"/>
</dbReference>
<organism evidence="7 8">
    <name type="scientific">Streptomyces thermoviolaceus subsp. thermoviolaceus</name>
    <dbReference type="NCBI Taxonomy" id="66860"/>
    <lineage>
        <taxon>Bacteria</taxon>
        <taxon>Bacillati</taxon>
        <taxon>Actinomycetota</taxon>
        <taxon>Actinomycetes</taxon>
        <taxon>Kitasatosporales</taxon>
        <taxon>Streptomycetaceae</taxon>
        <taxon>Streptomyces</taxon>
    </lineage>
</organism>
<dbReference type="Proteomes" id="UP000635996">
    <property type="component" value="Unassembled WGS sequence"/>
</dbReference>
<comment type="caution">
    <text evidence="7">The sequence shown here is derived from an EMBL/GenBank/DDBJ whole genome shotgun (WGS) entry which is preliminary data.</text>
</comment>
<evidence type="ECO:0000256" key="2">
    <source>
        <dbReference type="ARBA" id="ARBA00023125"/>
    </source>
</evidence>
<accession>A0ABX0YY24</accession>
<dbReference type="InterPro" id="IPR009057">
    <property type="entry name" value="Homeodomain-like_sf"/>
</dbReference>
<evidence type="ECO:0000313" key="7">
    <source>
        <dbReference type="EMBL" id="NJP15976.1"/>
    </source>
</evidence>
<dbReference type="PANTHER" id="PTHR30055">
    <property type="entry name" value="HTH-TYPE TRANSCRIPTIONAL REGULATOR RUTR"/>
    <property type="match status" value="1"/>
</dbReference>
<dbReference type="PRINTS" id="PR00455">
    <property type="entry name" value="HTHTETR"/>
</dbReference>
<evidence type="ECO:0000313" key="8">
    <source>
        <dbReference type="Proteomes" id="UP000635996"/>
    </source>
</evidence>
<dbReference type="InterPro" id="IPR001647">
    <property type="entry name" value="HTH_TetR"/>
</dbReference>
<feature type="compositionally biased region" description="Polar residues" evidence="5">
    <location>
        <begin position="10"/>
        <end position="21"/>
    </location>
</feature>
<dbReference type="Pfam" id="PF00440">
    <property type="entry name" value="TetR_N"/>
    <property type="match status" value="1"/>
</dbReference>
<feature type="region of interest" description="Disordered" evidence="5">
    <location>
        <begin position="1"/>
        <end position="29"/>
    </location>
</feature>
<feature type="region of interest" description="Disordered" evidence="5">
    <location>
        <begin position="89"/>
        <end position="109"/>
    </location>
</feature>
<dbReference type="Gene3D" id="1.10.10.60">
    <property type="entry name" value="Homeodomain-like"/>
    <property type="match status" value="1"/>
</dbReference>
<reference evidence="7 8" key="1">
    <citation type="submission" date="2020-03" db="EMBL/GenBank/DDBJ databases">
        <title>WGS of actinomycetes isolated from Thailand.</title>
        <authorList>
            <person name="Thawai C."/>
        </authorList>
    </citation>
    <scope>NUCLEOTIDE SEQUENCE [LARGE SCALE GENOMIC DNA]</scope>
    <source>
        <strain evidence="7 8">NBRC 13905</strain>
    </source>
</reference>
<dbReference type="Pfam" id="PF17754">
    <property type="entry name" value="TetR_C_14"/>
    <property type="match status" value="1"/>
</dbReference>